<proteinExistence type="predicted"/>
<evidence type="ECO:0000313" key="1">
    <source>
        <dbReference type="EMBL" id="KAI8553434.1"/>
    </source>
</evidence>
<dbReference type="Proteomes" id="UP001062846">
    <property type="component" value="Chromosome 5"/>
</dbReference>
<organism evidence="1 2">
    <name type="scientific">Rhododendron molle</name>
    <name type="common">Chinese azalea</name>
    <name type="synonym">Azalea mollis</name>
    <dbReference type="NCBI Taxonomy" id="49168"/>
    <lineage>
        <taxon>Eukaryota</taxon>
        <taxon>Viridiplantae</taxon>
        <taxon>Streptophyta</taxon>
        <taxon>Embryophyta</taxon>
        <taxon>Tracheophyta</taxon>
        <taxon>Spermatophyta</taxon>
        <taxon>Magnoliopsida</taxon>
        <taxon>eudicotyledons</taxon>
        <taxon>Gunneridae</taxon>
        <taxon>Pentapetalae</taxon>
        <taxon>asterids</taxon>
        <taxon>Ericales</taxon>
        <taxon>Ericaceae</taxon>
        <taxon>Ericoideae</taxon>
        <taxon>Rhodoreae</taxon>
        <taxon>Rhododendron</taxon>
    </lineage>
</organism>
<protein>
    <submittedName>
        <fullName evidence="1">Uncharacterized protein</fullName>
    </submittedName>
</protein>
<reference evidence="1" key="1">
    <citation type="submission" date="2022-02" db="EMBL/GenBank/DDBJ databases">
        <title>Plant Genome Project.</title>
        <authorList>
            <person name="Zhang R.-G."/>
        </authorList>
    </citation>
    <scope>NUCLEOTIDE SEQUENCE</scope>
    <source>
        <strain evidence="1">AT1</strain>
    </source>
</reference>
<sequence>MLGCFLCPNTKAGVTRSVINAVSDVAGMGNQNWAKLTLQFLCKGIQEQRDKHHVQPSGCLFLLVVVFYLERVSPTVKPSIRKFPSLVVWGDDEIRRVLHKFDKIGGYDKEGVVVHFTQVGDASANEGGLSQISSADVQTMTTTFVTVAGPTFRQAAALLKGLWSSQSSPPTAFETHDIPMNESKGLSTNPSLGRSILLEMASRSQPEPEMAQEIDMDLVHPSARTSPQVTAPNGSETPTRKKCKMPEPVLKKSKGPDTRAVAKRRIQVDMDEDLCSPSPVKGFRSLAGLSRGRKRKMRNGNPVPHVGGYDNLEVHYKLPRLRQPD</sequence>
<name>A0ACC0NKV3_RHOML</name>
<keyword evidence="2" id="KW-1185">Reference proteome</keyword>
<dbReference type="EMBL" id="CM046392">
    <property type="protein sequence ID" value="KAI8553434.1"/>
    <property type="molecule type" value="Genomic_DNA"/>
</dbReference>
<gene>
    <name evidence="1" type="ORF">RHMOL_Rhmol05G0015600</name>
</gene>
<comment type="caution">
    <text evidence="1">The sequence shown here is derived from an EMBL/GenBank/DDBJ whole genome shotgun (WGS) entry which is preliminary data.</text>
</comment>
<accession>A0ACC0NKV3</accession>
<evidence type="ECO:0000313" key="2">
    <source>
        <dbReference type="Proteomes" id="UP001062846"/>
    </source>
</evidence>